<keyword evidence="5 11" id="KW-0418">Kinase</keyword>
<dbReference type="SMART" id="SM00091">
    <property type="entry name" value="PAS"/>
    <property type="match status" value="2"/>
</dbReference>
<dbReference type="InterPro" id="IPR050736">
    <property type="entry name" value="Sensor_HK_Regulatory"/>
</dbReference>
<evidence type="ECO:0000256" key="1">
    <source>
        <dbReference type="ARBA" id="ARBA00000085"/>
    </source>
</evidence>
<dbReference type="InterPro" id="IPR000014">
    <property type="entry name" value="PAS"/>
</dbReference>
<dbReference type="Proteomes" id="UP001193389">
    <property type="component" value="Chromosome"/>
</dbReference>
<dbReference type="EC" id="2.7.13.3" evidence="2"/>
<dbReference type="InterPro" id="IPR003594">
    <property type="entry name" value="HATPase_dom"/>
</dbReference>
<dbReference type="SUPFAM" id="SSF47384">
    <property type="entry name" value="Homodimeric domain of signal transducing histidine kinase"/>
    <property type="match status" value="1"/>
</dbReference>
<evidence type="ECO:0000256" key="4">
    <source>
        <dbReference type="ARBA" id="ARBA00022679"/>
    </source>
</evidence>
<feature type="domain" description="Histidine kinase" evidence="9">
    <location>
        <begin position="466"/>
        <end position="686"/>
    </location>
</feature>
<dbReference type="InterPro" id="IPR004358">
    <property type="entry name" value="Sig_transdc_His_kin-like_C"/>
</dbReference>
<dbReference type="Gene3D" id="3.30.450.20">
    <property type="entry name" value="PAS domain"/>
    <property type="match status" value="1"/>
</dbReference>
<evidence type="ECO:0000313" key="12">
    <source>
        <dbReference type="Proteomes" id="UP001193389"/>
    </source>
</evidence>
<dbReference type="PRINTS" id="PR00344">
    <property type="entry name" value="BCTRLSENSOR"/>
</dbReference>
<dbReference type="GO" id="GO:0000155">
    <property type="term" value="F:phosphorelay sensor kinase activity"/>
    <property type="evidence" value="ECO:0007669"/>
    <property type="project" value="InterPro"/>
</dbReference>
<dbReference type="Gene3D" id="3.30.565.10">
    <property type="entry name" value="Histidine kinase-like ATPase, C-terminal domain"/>
    <property type="match status" value="1"/>
</dbReference>
<evidence type="ECO:0000256" key="6">
    <source>
        <dbReference type="ARBA" id="ARBA00023012"/>
    </source>
</evidence>
<evidence type="ECO:0000256" key="3">
    <source>
        <dbReference type="ARBA" id="ARBA00022553"/>
    </source>
</evidence>
<dbReference type="EMBL" id="AP018694">
    <property type="protein sequence ID" value="BBE19098.1"/>
    <property type="molecule type" value="Genomic_DNA"/>
</dbReference>
<dbReference type="PROSITE" id="PS50109">
    <property type="entry name" value="HIS_KIN"/>
    <property type="match status" value="1"/>
</dbReference>
<feature type="transmembrane region" description="Helical" evidence="8">
    <location>
        <begin position="21"/>
        <end position="43"/>
    </location>
</feature>
<feature type="transmembrane region" description="Helical" evidence="8">
    <location>
        <begin position="55"/>
        <end position="72"/>
    </location>
</feature>
<name>A0A5K7SC10_9BACT</name>
<dbReference type="NCBIfam" id="TIGR00229">
    <property type="entry name" value="sensory_box"/>
    <property type="match status" value="1"/>
</dbReference>
<comment type="catalytic activity">
    <reaction evidence="1">
        <text>ATP + protein L-histidine = ADP + protein N-phospho-L-histidine.</text>
        <dbReference type="EC" id="2.7.13.3"/>
    </reaction>
</comment>
<feature type="coiled-coil region" evidence="7">
    <location>
        <begin position="439"/>
        <end position="466"/>
    </location>
</feature>
<keyword evidence="8" id="KW-0472">Membrane</keyword>
<keyword evidence="7" id="KW-0175">Coiled coil</keyword>
<evidence type="ECO:0000256" key="5">
    <source>
        <dbReference type="ARBA" id="ARBA00022777"/>
    </source>
</evidence>
<dbReference type="SUPFAM" id="SSF55874">
    <property type="entry name" value="ATPase domain of HSP90 chaperone/DNA topoisomerase II/histidine kinase"/>
    <property type="match status" value="1"/>
</dbReference>
<dbReference type="PANTHER" id="PTHR43711:SF31">
    <property type="entry name" value="HISTIDINE KINASE"/>
    <property type="match status" value="1"/>
</dbReference>
<feature type="transmembrane region" description="Helical" evidence="8">
    <location>
        <begin position="79"/>
        <end position="103"/>
    </location>
</feature>
<evidence type="ECO:0000256" key="8">
    <source>
        <dbReference type="SAM" id="Phobius"/>
    </source>
</evidence>
<sequence length="695" mass="80183">MLKAITKSITSQYNVEAKNDILKIIGIHVFIALGLLTGLTMFTLDLIGYSANECLAGDVSIIILFGVAFYGLRYISVNWAINIFLLIPILPYFFFISNSFAIIPTHLSVLNTLWTLIPFFLFFLIFSDKKRDLLIFYAISFITLLFHTYQAGLIDLLFHFQWQSNALYTNPFITLSIYFLISLLLSWRFQNTIDLLIEQKENTEQLINQTIRNLPQGMMHLEIVKDEFGTPSHLEVRRTNLAFERLFKITSRELKDNPADDVLPKIFRGSFDWNKEYLHSKKNHFSFYLERLDKYFEVNTFRISNNQIISLFIDVTSRENRVNELEENKLRYQVLLEAIPDLFFIIDKEGVYVDFVFKASEALKIKPDDIIGNSIFEVGFSEKMSSKIFHCIQHCIEFDSIETIEYALEVEGSSAMFEMRIARLNDHSVVSLARDITTRKMAELKMEEAKNKAEDADRLKTAFLANISHEIRTPMNAIIGFSKMLGSPEFDDDEKSKFIEIILTNGRLLLSLINDMISLSKIESNTLVVKKSLCRVNDMMVSLYKEFTYDLEDKKNIRIKLNCENPSPKFAVTTDSILLQSILQKLIDNGIKFTEEGEVEFGYRTLGINHLEFFVKDTGIGISDKDQNRIFERFHQLDNRTIRAYEGTGLGLSIAQHYVRLLGGELIVNSKLGVGSTFSFTIPYIREESPLKIVR</sequence>
<dbReference type="PANTHER" id="PTHR43711">
    <property type="entry name" value="TWO-COMPONENT HISTIDINE KINASE"/>
    <property type="match status" value="1"/>
</dbReference>
<dbReference type="InterPro" id="IPR003661">
    <property type="entry name" value="HisK_dim/P_dom"/>
</dbReference>
<evidence type="ECO:0000256" key="2">
    <source>
        <dbReference type="ARBA" id="ARBA00012438"/>
    </source>
</evidence>
<feature type="transmembrane region" description="Helical" evidence="8">
    <location>
        <begin position="109"/>
        <end position="126"/>
    </location>
</feature>
<dbReference type="SUPFAM" id="SSF55785">
    <property type="entry name" value="PYP-like sensor domain (PAS domain)"/>
    <property type="match status" value="1"/>
</dbReference>
<keyword evidence="3" id="KW-0597">Phosphoprotein</keyword>
<dbReference type="SMART" id="SM00388">
    <property type="entry name" value="HisKA"/>
    <property type="match status" value="1"/>
</dbReference>
<organism evidence="11 12">
    <name type="scientific">Aquipluma nitroreducens</name>
    <dbReference type="NCBI Taxonomy" id="2010828"/>
    <lineage>
        <taxon>Bacteria</taxon>
        <taxon>Pseudomonadati</taxon>
        <taxon>Bacteroidota</taxon>
        <taxon>Bacteroidia</taxon>
        <taxon>Marinilabiliales</taxon>
        <taxon>Prolixibacteraceae</taxon>
        <taxon>Aquipluma</taxon>
    </lineage>
</organism>
<dbReference type="AlphaFoldDB" id="A0A5K7SC10"/>
<dbReference type="InterPro" id="IPR005467">
    <property type="entry name" value="His_kinase_dom"/>
</dbReference>
<dbReference type="SMART" id="SM00387">
    <property type="entry name" value="HATPase_c"/>
    <property type="match status" value="1"/>
</dbReference>
<keyword evidence="4" id="KW-0808">Transferase</keyword>
<dbReference type="Gene3D" id="1.10.287.130">
    <property type="match status" value="1"/>
</dbReference>
<evidence type="ECO:0000256" key="7">
    <source>
        <dbReference type="SAM" id="Coils"/>
    </source>
</evidence>
<feature type="transmembrane region" description="Helical" evidence="8">
    <location>
        <begin position="133"/>
        <end position="154"/>
    </location>
</feature>
<dbReference type="PROSITE" id="PS50112">
    <property type="entry name" value="PAS"/>
    <property type="match status" value="1"/>
</dbReference>
<dbReference type="Pfam" id="PF00512">
    <property type="entry name" value="HisKA"/>
    <property type="match status" value="1"/>
</dbReference>
<dbReference type="InterPro" id="IPR035965">
    <property type="entry name" value="PAS-like_dom_sf"/>
</dbReference>
<keyword evidence="12" id="KW-1185">Reference proteome</keyword>
<reference evidence="11" key="1">
    <citation type="journal article" date="2020" name="Int. J. Syst. Evol. Microbiol.">
        <title>Aquipluma nitroreducens gen. nov. sp. nov., a novel facultatively anaerobic bacterium isolated from a freshwater lake.</title>
        <authorList>
            <person name="Watanabe M."/>
            <person name="Kojima H."/>
            <person name="Fukui M."/>
        </authorList>
    </citation>
    <scope>NUCLEOTIDE SEQUENCE</scope>
    <source>
        <strain evidence="11">MeG22</strain>
    </source>
</reference>
<gene>
    <name evidence="11" type="ORF">AQPE_3272</name>
</gene>
<feature type="domain" description="PAS" evidence="10">
    <location>
        <begin position="328"/>
        <end position="378"/>
    </location>
</feature>
<keyword evidence="8" id="KW-0812">Transmembrane</keyword>
<evidence type="ECO:0000259" key="9">
    <source>
        <dbReference type="PROSITE" id="PS50109"/>
    </source>
</evidence>
<keyword evidence="8" id="KW-1133">Transmembrane helix</keyword>
<dbReference type="InterPro" id="IPR036890">
    <property type="entry name" value="HATPase_C_sf"/>
</dbReference>
<dbReference type="RefSeq" id="WP_318347371.1">
    <property type="nucleotide sequence ID" value="NZ_AP018694.1"/>
</dbReference>
<protein>
    <recommendedName>
        <fullName evidence="2">histidine kinase</fullName>
        <ecNumber evidence="2">2.7.13.3</ecNumber>
    </recommendedName>
</protein>
<dbReference type="KEGG" id="anf:AQPE_3272"/>
<evidence type="ECO:0000313" key="11">
    <source>
        <dbReference type="EMBL" id="BBE19098.1"/>
    </source>
</evidence>
<dbReference type="Pfam" id="PF02518">
    <property type="entry name" value="HATPase_c"/>
    <property type="match status" value="1"/>
</dbReference>
<accession>A0A5K7SC10</accession>
<dbReference type="CDD" id="cd00082">
    <property type="entry name" value="HisKA"/>
    <property type="match status" value="1"/>
</dbReference>
<dbReference type="CDD" id="cd16922">
    <property type="entry name" value="HATPase_EvgS-ArcB-TorS-like"/>
    <property type="match status" value="1"/>
</dbReference>
<proteinExistence type="predicted"/>
<dbReference type="InterPro" id="IPR036097">
    <property type="entry name" value="HisK_dim/P_sf"/>
</dbReference>
<feature type="transmembrane region" description="Helical" evidence="8">
    <location>
        <begin position="166"/>
        <end position="187"/>
    </location>
</feature>
<keyword evidence="6" id="KW-0902">Two-component regulatory system</keyword>
<evidence type="ECO:0000259" key="10">
    <source>
        <dbReference type="PROSITE" id="PS50112"/>
    </source>
</evidence>